<accession>A0AAU8LFB0</accession>
<gene>
    <name evidence="1" type="ORF">N011_20460</name>
</gene>
<dbReference type="RefSeq" id="WP_024696151.1">
    <property type="nucleotide sequence ID" value="NZ_CP159362.1"/>
</dbReference>
<evidence type="ECO:0008006" key="2">
    <source>
        <dbReference type="Google" id="ProtNLM"/>
    </source>
</evidence>
<name>A0AAU8LFB0_PSESX</name>
<organism evidence="1">
    <name type="scientific">Pseudomonas syringae CC1417</name>
    <dbReference type="NCBI Taxonomy" id="1357272"/>
    <lineage>
        <taxon>Bacteria</taxon>
        <taxon>Pseudomonadati</taxon>
        <taxon>Pseudomonadota</taxon>
        <taxon>Gammaproteobacteria</taxon>
        <taxon>Pseudomonadales</taxon>
        <taxon>Pseudomonadaceae</taxon>
        <taxon>Pseudomonas</taxon>
        <taxon>Pseudomonas syringae</taxon>
    </lineage>
</organism>
<reference evidence="1" key="1">
    <citation type="journal article" date="2014" name="Genome Announc.">
        <title>Draft Genome Sequences of a Phylogenetically Diverse Suite of Pseudomonas syringae Strains from Multiple Source Populations.</title>
        <authorList>
            <person name="Baltrus D.A."/>
            <person name="Yourstone S."/>
            <person name="Lind A."/>
            <person name="Guilbaud C."/>
            <person name="Sands D.C."/>
            <person name="Jones C.D."/>
            <person name="Morris C.E."/>
            <person name="Dangl J.L."/>
        </authorList>
    </citation>
    <scope>NUCLEOTIDE SEQUENCE</scope>
    <source>
        <strain evidence="1">CC1417</strain>
    </source>
</reference>
<reference evidence="1" key="2">
    <citation type="submission" date="2024-07" db="EMBL/GenBank/DDBJ databases">
        <title>A complete genome sequence for Pseudomonas syringae CC1417.</title>
        <authorList>
            <person name="Baltrus D.A."/>
        </authorList>
    </citation>
    <scope>NUCLEOTIDE SEQUENCE</scope>
    <source>
        <strain evidence="1">CC1417</strain>
    </source>
</reference>
<dbReference type="AlphaFoldDB" id="A0AAU8LFB0"/>
<sequence>MADIYDRSKALAVRMLAPRDRGGKGAALTLVKSVKGQRDPDTGVATEVVTNYPGSGLRETYNQRDIDNTNIKVGDVKFLVSPVLIDQSDMPQPASSDKIQFGGKVYSVIQVSPWNYAGLAVGFEVQARS</sequence>
<evidence type="ECO:0000313" key="1">
    <source>
        <dbReference type="EMBL" id="XCN66837.1"/>
    </source>
</evidence>
<proteinExistence type="predicted"/>
<dbReference type="EMBL" id="CP159362">
    <property type="protein sequence ID" value="XCN66837.1"/>
    <property type="molecule type" value="Genomic_DNA"/>
</dbReference>
<protein>
    <recommendedName>
        <fullName evidence="2">Head-to-tail stopper</fullName>
    </recommendedName>
</protein>